<proteinExistence type="predicted"/>
<dbReference type="EMBL" id="BK032549">
    <property type="protein sequence ID" value="DAF47036.1"/>
    <property type="molecule type" value="Genomic_DNA"/>
</dbReference>
<protein>
    <submittedName>
        <fullName evidence="1">Uncharacterized protein</fullName>
    </submittedName>
</protein>
<sequence>MILFQPVNYRLAQFLKLLCFTHSFSSPFFYSSLVVQSPYRTLPRPSI</sequence>
<name>A0A8S5S7M1_9CAUD</name>
<organism evidence="1">
    <name type="scientific">Myoviridae sp. ctnzH2</name>
    <dbReference type="NCBI Taxonomy" id="2827707"/>
    <lineage>
        <taxon>Viruses</taxon>
        <taxon>Duplodnaviria</taxon>
        <taxon>Heunggongvirae</taxon>
        <taxon>Uroviricota</taxon>
        <taxon>Caudoviricetes</taxon>
    </lineage>
</organism>
<reference evidence="1" key="1">
    <citation type="journal article" date="2021" name="Proc. Natl. Acad. Sci. U.S.A.">
        <title>A Catalog of Tens of Thousands of Viruses from Human Metagenomes Reveals Hidden Associations with Chronic Diseases.</title>
        <authorList>
            <person name="Tisza M.J."/>
            <person name="Buck C.B."/>
        </authorList>
    </citation>
    <scope>NUCLEOTIDE SEQUENCE</scope>
    <source>
        <strain evidence="1">CtnzH2</strain>
    </source>
</reference>
<accession>A0A8S5S7M1</accession>
<evidence type="ECO:0000313" key="1">
    <source>
        <dbReference type="EMBL" id="DAF47036.1"/>
    </source>
</evidence>